<dbReference type="Gene3D" id="3.40.50.880">
    <property type="match status" value="1"/>
</dbReference>
<dbReference type="GO" id="GO:0016740">
    <property type="term" value="F:transferase activity"/>
    <property type="evidence" value="ECO:0007669"/>
    <property type="project" value="UniProtKB-KW"/>
</dbReference>
<dbReference type="SUPFAM" id="SSF52317">
    <property type="entry name" value="Class I glutamine amidotransferase-like"/>
    <property type="match status" value="1"/>
</dbReference>
<dbReference type="InterPro" id="IPR002818">
    <property type="entry name" value="DJ-1/PfpI"/>
</dbReference>
<keyword evidence="3" id="KW-0808">Transferase</keyword>
<evidence type="ECO:0000256" key="1">
    <source>
        <dbReference type="ARBA" id="ARBA00008542"/>
    </source>
</evidence>
<evidence type="ECO:0000313" key="3">
    <source>
        <dbReference type="EMBL" id="NKE71950.1"/>
    </source>
</evidence>
<gene>
    <name evidence="3" type="ORF">MNODULE_14470</name>
</gene>
<dbReference type="InterPro" id="IPR029062">
    <property type="entry name" value="Class_I_gatase-like"/>
</dbReference>
<organism evidence="3 4">
    <name type="scientific">Candidatus Manganitrophus noduliformans</name>
    <dbReference type="NCBI Taxonomy" id="2606439"/>
    <lineage>
        <taxon>Bacteria</taxon>
        <taxon>Pseudomonadati</taxon>
        <taxon>Nitrospirota</taxon>
        <taxon>Nitrospiria</taxon>
        <taxon>Candidatus Troglogloeales</taxon>
        <taxon>Candidatus Manganitrophaceae</taxon>
        <taxon>Candidatus Manganitrophus</taxon>
    </lineage>
</organism>
<keyword evidence="4" id="KW-1185">Reference proteome</keyword>
<feature type="domain" description="DJ-1/PfpI" evidence="2">
    <location>
        <begin position="11"/>
        <end position="177"/>
    </location>
</feature>
<evidence type="ECO:0000313" key="4">
    <source>
        <dbReference type="Proteomes" id="UP000534783"/>
    </source>
</evidence>
<keyword evidence="3" id="KW-0315">Glutamine amidotransferase</keyword>
<dbReference type="PANTHER" id="PTHR42733">
    <property type="entry name" value="DJ-1 PROTEIN"/>
    <property type="match status" value="1"/>
</dbReference>
<dbReference type="PROSITE" id="PS51276">
    <property type="entry name" value="PEPTIDASE_C56_PFPI"/>
    <property type="match status" value="1"/>
</dbReference>
<reference evidence="3 4" key="1">
    <citation type="journal article" date="2020" name="Nature">
        <title>Bacterial chemolithoautotrophy via manganese oxidation.</title>
        <authorList>
            <person name="Yu H."/>
            <person name="Leadbetter J.R."/>
        </authorList>
    </citation>
    <scope>NUCLEOTIDE SEQUENCE [LARGE SCALE GENOMIC DNA]</scope>
    <source>
        <strain evidence="3 4">Mn-1</strain>
    </source>
</reference>
<dbReference type="CDD" id="cd03134">
    <property type="entry name" value="GATase1_PfpI_like"/>
    <property type="match status" value="1"/>
</dbReference>
<dbReference type="Pfam" id="PF01965">
    <property type="entry name" value="DJ-1_PfpI"/>
    <property type="match status" value="1"/>
</dbReference>
<dbReference type="NCBIfam" id="TIGR01382">
    <property type="entry name" value="PfpI"/>
    <property type="match status" value="1"/>
</dbReference>
<evidence type="ECO:0000259" key="2">
    <source>
        <dbReference type="Pfam" id="PF01965"/>
    </source>
</evidence>
<accession>A0A7X6IBZ0</accession>
<protein>
    <submittedName>
        <fullName evidence="3">Type 1 glutamine amidotransferase</fullName>
    </submittedName>
</protein>
<dbReference type="InterPro" id="IPR006286">
    <property type="entry name" value="C56_PfpI-like"/>
</dbReference>
<comment type="similarity">
    <text evidence="1">Belongs to the peptidase C56 family.</text>
</comment>
<name>A0A7X6IBZ0_9BACT</name>
<dbReference type="PANTHER" id="PTHR42733:SF12">
    <property type="entry name" value="PROTEINASE"/>
    <property type="match status" value="1"/>
</dbReference>
<proteinExistence type="inferred from homology"/>
<dbReference type="Proteomes" id="UP000534783">
    <property type="component" value="Unassembled WGS sequence"/>
</dbReference>
<sequence>MAENIRLEGLRVAILVTDDFEQVELTEPKKALEEAGASTSIIAPHPGQVQGMNHDEKADRFNVDQTLDQSNPDDYDAVLLPGGAINADALRMEPKAQEFVRKIEAANKPIAFICHAPWLLVSAGLVNGRTLTGYYTLQDDIRNAGGRWWDLPLVHDDNWISSRFPKDIPIFNQGMIELFSDYQEMEEYEEAA</sequence>
<dbReference type="RefSeq" id="WP_168061046.1">
    <property type="nucleotide sequence ID" value="NZ_VTOW01000002.1"/>
</dbReference>
<dbReference type="AlphaFoldDB" id="A0A7X6IBZ0"/>
<dbReference type="EMBL" id="VTOW01000002">
    <property type="protein sequence ID" value="NKE71950.1"/>
    <property type="molecule type" value="Genomic_DNA"/>
</dbReference>
<comment type="caution">
    <text evidence="3">The sequence shown here is derived from an EMBL/GenBank/DDBJ whole genome shotgun (WGS) entry which is preliminary data.</text>
</comment>